<dbReference type="EMBL" id="REGN01003923">
    <property type="protein sequence ID" value="RNA20102.1"/>
    <property type="molecule type" value="Genomic_DNA"/>
</dbReference>
<evidence type="ECO:0000313" key="3">
    <source>
        <dbReference type="Proteomes" id="UP000276133"/>
    </source>
</evidence>
<name>A0A3M7R912_BRAPC</name>
<reference evidence="2 3" key="1">
    <citation type="journal article" date="2018" name="Sci. Rep.">
        <title>Genomic signatures of local adaptation to the degree of environmental predictability in rotifers.</title>
        <authorList>
            <person name="Franch-Gras L."/>
            <person name="Hahn C."/>
            <person name="Garcia-Roger E.M."/>
            <person name="Carmona M.J."/>
            <person name="Serra M."/>
            <person name="Gomez A."/>
        </authorList>
    </citation>
    <scope>NUCLEOTIDE SEQUENCE [LARGE SCALE GENOMIC DNA]</scope>
    <source>
        <strain evidence="2">HYR1</strain>
    </source>
</reference>
<evidence type="ECO:0008006" key="4">
    <source>
        <dbReference type="Google" id="ProtNLM"/>
    </source>
</evidence>
<evidence type="ECO:0000313" key="2">
    <source>
        <dbReference type="EMBL" id="RNA20102.1"/>
    </source>
</evidence>
<evidence type="ECO:0000256" key="1">
    <source>
        <dbReference type="SAM" id="SignalP"/>
    </source>
</evidence>
<proteinExistence type="predicted"/>
<gene>
    <name evidence="2" type="ORF">BpHYR1_014911</name>
</gene>
<feature type="chain" id="PRO_5018301694" description="ZP domain-containing protein" evidence="1">
    <location>
        <begin position="18"/>
        <end position="160"/>
    </location>
</feature>
<keyword evidence="3" id="KW-1185">Reference proteome</keyword>
<comment type="caution">
    <text evidence="2">The sequence shown here is derived from an EMBL/GenBank/DDBJ whole genome shotgun (WGS) entry which is preliminary data.</text>
</comment>
<keyword evidence="1" id="KW-0732">Signal</keyword>
<dbReference type="Proteomes" id="UP000276133">
    <property type="component" value="Unassembled WGS sequence"/>
</dbReference>
<organism evidence="2 3">
    <name type="scientific">Brachionus plicatilis</name>
    <name type="common">Marine rotifer</name>
    <name type="synonym">Brachionus muelleri</name>
    <dbReference type="NCBI Taxonomy" id="10195"/>
    <lineage>
        <taxon>Eukaryota</taxon>
        <taxon>Metazoa</taxon>
        <taxon>Spiralia</taxon>
        <taxon>Gnathifera</taxon>
        <taxon>Rotifera</taxon>
        <taxon>Eurotatoria</taxon>
        <taxon>Monogononta</taxon>
        <taxon>Pseudotrocha</taxon>
        <taxon>Ploima</taxon>
        <taxon>Brachionidae</taxon>
        <taxon>Brachionus</taxon>
    </lineage>
</organism>
<protein>
    <recommendedName>
        <fullName evidence="4">ZP domain-containing protein</fullName>
    </recommendedName>
</protein>
<accession>A0A3M7R912</accession>
<sequence length="160" mass="18341">MFLILIFFLSSIAINDGQLILNDVGIQSSNIFEVKICEGSVETSLGSNSGLDSFVSKWKQSEFERLCEFECESQICEKGIHQKFAPRHFRRIPHHRGKRQSIFIQNSNITGSNIFNIQVCNDPGMKPFGDEISSILSKHKQEKLYPEFCRYKKSLNLCQC</sequence>
<dbReference type="AlphaFoldDB" id="A0A3M7R912"/>
<feature type="signal peptide" evidence="1">
    <location>
        <begin position="1"/>
        <end position="17"/>
    </location>
</feature>